<dbReference type="KEGG" id="ptrr:90957400"/>
<organism evidence="1 2">
    <name type="scientific">Pyrenophora tritici-repentis</name>
    <dbReference type="NCBI Taxonomy" id="45151"/>
    <lineage>
        <taxon>Eukaryota</taxon>
        <taxon>Fungi</taxon>
        <taxon>Dikarya</taxon>
        <taxon>Ascomycota</taxon>
        <taxon>Pezizomycotina</taxon>
        <taxon>Dothideomycetes</taxon>
        <taxon>Pleosporomycetidae</taxon>
        <taxon>Pleosporales</taxon>
        <taxon>Pleosporineae</taxon>
        <taxon>Pleosporaceae</taxon>
        <taxon>Pyrenophora</taxon>
    </lineage>
</organism>
<dbReference type="EMBL" id="NQIK02000007">
    <property type="protein sequence ID" value="KAF7568215.1"/>
    <property type="molecule type" value="Genomic_DNA"/>
</dbReference>
<proteinExistence type="predicted"/>
<protein>
    <submittedName>
        <fullName evidence="1">Uncharacterized protein</fullName>
    </submittedName>
</protein>
<sequence length="86" mass="8923">MTCAVSTTSVVVNLTIRRLVDVVVDVVAVDDNKDSKVGNPEPSEPPTGVSDVEICSVDSIAVVVILTTNEGFQHASSPLYAPALAV</sequence>
<reference evidence="1 2" key="1">
    <citation type="journal article" date="2018" name="BMC Genomics">
        <title>Comparative genomics of the wheat fungal pathogen Pyrenophora tritici-repentis reveals chromosomal variations and genome plasticity.</title>
        <authorList>
            <person name="Moolhuijzen P."/>
            <person name="See P.T."/>
            <person name="Hane J.K."/>
            <person name="Shi G."/>
            <person name="Liu Z."/>
            <person name="Oliver R.P."/>
            <person name="Moffat C.S."/>
        </authorList>
    </citation>
    <scope>NUCLEOTIDE SEQUENCE [LARGE SCALE GENOMIC DNA]</scope>
    <source>
        <strain evidence="1">M4</strain>
    </source>
</reference>
<name>A0A316ZJQ5_9PLEO</name>
<evidence type="ECO:0000313" key="2">
    <source>
        <dbReference type="Proteomes" id="UP000245464"/>
    </source>
</evidence>
<evidence type="ECO:0000313" key="1">
    <source>
        <dbReference type="EMBL" id="KAF7568215.1"/>
    </source>
</evidence>
<dbReference type="GeneID" id="90957400"/>
<dbReference type="AlphaFoldDB" id="A0A316ZJQ5"/>
<dbReference type="RefSeq" id="XP_065960854.1">
    <property type="nucleotide sequence ID" value="XM_066108862.1"/>
</dbReference>
<gene>
    <name evidence="1" type="ORF">PtrM4_128280</name>
</gene>
<dbReference type="Proteomes" id="UP000245464">
    <property type="component" value="Chromosome 7"/>
</dbReference>
<accession>A0A316ZJQ5</accession>
<comment type="caution">
    <text evidence="1">The sequence shown here is derived from an EMBL/GenBank/DDBJ whole genome shotgun (WGS) entry which is preliminary data.</text>
</comment>